<dbReference type="Pfam" id="PF00320">
    <property type="entry name" value="GATA"/>
    <property type="match status" value="1"/>
</dbReference>
<dbReference type="GO" id="GO:0006355">
    <property type="term" value="P:regulation of DNA-templated transcription"/>
    <property type="evidence" value="ECO:0007669"/>
    <property type="project" value="InterPro"/>
</dbReference>
<proteinExistence type="inferred from homology"/>
<evidence type="ECO:0000256" key="4">
    <source>
        <dbReference type="ARBA" id="ARBA00023015"/>
    </source>
</evidence>
<evidence type="ECO:0000256" key="6">
    <source>
        <dbReference type="ARBA" id="ARBA00024019"/>
    </source>
</evidence>
<evidence type="ECO:0000256" key="2">
    <source>
        <dbReference type="ARBA" id="ARBA00022771"/>
    </source>
</evidence>
<dbReference type="InterPro" id="IPR000679">
    <property type="entry name" value="Znf_GATA"/>
</dbReference>
<keyword evidence="12" id="KW-1185">Reference proteome</keyword>
<dbReference type="SUPFAM" id="SSF57716">
    <property type="entry name" value="Glucocorticoid receptor-like (DNA-binding domain)"/>
    <property type="match status" value="1"/>
</dbReference>
<evidence type="ECO:0000256" key="9">
    <source>
        <dbReference type="SAM" id="MobiDB-lite"/>
    </source>
</evidence>
<dbReference type="Proteomes" id="UP000663760">
    <property type="component" value="Chromosome 10"/>
</dbReference>
<evidence type="ECO:0000256" key="5">
    <source>
        <dbReference type="ARBA" id="ARBA00023163"/>
    </source>
</evidence>
<dbReference type="Gene3D" id="3.30.50.10">
    <property type="entry name" value="Erythroid Transcription Factor GATA-1, subunit A"/>
    <property type="match status" value="1"/>
</dbReference>
<accession>A0A7I8L135</accession>
<protein>
    <recommendedName>
        <fullName evidence="10">GATA-type domain-containing protein</fullName>
    </recommendedName>
</protein>
<dbReference type="PROSITE" id="PS50114">
    <property type="entry name" value="GATA_ZN_FINGER_2"/>
    <property type="match status" value="1"/>
</dbReference>
<keyword evidence="4" id="KW-0805">Transcription regulation</keyword>
<name>A0A7I8L135_SPIIN</name>
<reference evidence="11" key="1">
    <citation type="submission" date="2020-02" db="EMBL/GenBank/DDBJ databases">
        <authorList>
            <person name="Scholz U."/>
            <person name="Mascher M."/>
            <person name="Fiebig A."/>
        </authorList>
    </citation>
    <scope>NUCLEOTIDE SEQUENCE</scope>
</reference>
<evidence type="ECO:0000256" key="3">
    <source>
        <dbReference type="ARBA" id="ARBA00022833"/>
    </source>
</evidence>
<feature type="domain" description="GATA-type" evidence="10">
    <location>
        <begin position="36"/>
        <end position="71"/>
    </location>
</feature>
<dbReference type="EMBL" id="LR746273">
    <property type="protein sequence ID" value="CAA7403296.1"/>
    <property type="molecule type" value="Genomic_DNA"/>
</dbReference>
<feature type="region of interest" description="Disordered" evidence="9">
    <location>
        <begin position="1"/>
        <end position="37"/>
    </location>
</feature>
<comment type="similarity">
    <text evidence="6">Belongs to the type IV zinc-finger family. Class B subfamily.</text>
</comment>
<sequence length="125" mass="13757">MPDQGAATYSSSREVDLDRTRRKRKRGSPLRNGENTGAAVGCAECGASQSPMWRRGPAGPKTLCNACGIRYAKAKRRRTHLEELLPKLREEILTPAVLSGEEEVYAALTLMAISSEHFLNASQQR</sequence>
<dbReference type="SMART" id="SM00401">
    <property type="entry name" value="ZnF_GATA"/>
    <property type="match status" value="1"/>
</dbReference>
<dbReference type="OrthoDB" id="2162994at2759"/>
<keyword evidence="2 8" id="KW-0863">Zinc-finger</keyword>
<organism evidence="11 12">
    <name type="scientific">Spirodela intermedia</name>
    <name type="common">Intermediate duckweed</name>
    <dbReference type="NCBI Taxonomy" id="51605"/>
    <lineage>
        <taxon>Eukaryota</taxon>
        <taxon>Viridiplantae</taxon>
        <taxon>Streptophyta</taxon>
        <taxon>Embryophyta</taxon>
        <taxon>Tracheophyta</taxon>
        <taxon>Spermatophyta</taxon>
        <taxon>Magnoliopsida</taxon>
        <taxon>Liliopsida</taxon>
        <taxon>Araceae</taxon>
        <taxon>Lemnoideae</taxon>
        <taxon>Spirodela</taxon>
    </lineage>
</organism>
<dbReference type="InterPro" id="IPR013088">
    <property type="entry name" value="Znf_NHR/GATA"/>
</dbReference>
<dbReference type="AlphaFoldDB" id="A0A7I8L135"/>
<comment type="function">
    <text evidence="7">Transcriptional regulator that specifically binds 5'-GATA-3' or 5'-GAT-3' motifs within gene promoters.</text>
</comment>
<dbReference type="CDD" id="cd00202">
    <property type="entry name" value="ZnF_GATA"/>
    <property type="match status" value="1"/>
</dbReference>
<evidence type="ECO:0000313" key="11">
    <source>
        <dbReference type="EMBL" id="CAA7403296.1"/>
    </source>
</evidence>
<keyword evidence="3" id="KW-0862">Zinc</keyword>
<dbReference type="PROSITE" id="PS00344">
    <property type="entry name" value="GATA_ZN_FINGER_1"/>
    <property type="match status" value="1"/>
</dbReference>
<dbReference type="PANTHER" id="PTHR47172">
    <property type="entry name" value="OS01G0976800 PROTEIN"/>
    <property type="match status" value="1"/>
</dbReference>
<evidence type="ECO:0000259" key="10">
    <source>
        <dbReference type="PROSITE" id="PS50114"/>
    </source>
</evidence>
<dbReference type="PANTHER" id="PTHR47172:SF24">
    <property type="entry name" value="GATA ZINC FINGER DOMAIN-CONTAINING PROTEIN 14-RELATED"/>
    <property type="match status" value="1"/>
</dbReference>
<keyword evidence="1" id="KW-0479">Metal-binding</keyword>
<evidence type="ECO:0000256" key="1">
    <source>
        <dbReference type="ARBA" id="ARBA00022723"/>
    </source>
</evidence>
<dbReference type="GO" id="GO:0043565">
    <property type="term" value="F:sequence-specific DNA binding"/>
    <property type="evidence" value="ECO:0007669"/>
    <property type="project" value="InterPro"/>
</dbReference>
<evidence type="ECO:0000256" key="8">
    <source>
        <dbReference type="PROSITE-ProRule" id="PRU00094"/>
    </source>
</evidence>
<keyword evidence="5" id="KW-0804">Transcription</keyword>
<gene>
    <name evidence="11" type="ORF">SI8410_10013974</name>
</gene>
<dbReference type="GO" id="GO:0008270">
    <property type="term" value="F:zinc ion binding"/>
    <property type="evidence" value="ECO:0007669"/>
    <property type="project" value="UniProtKB-KW"/>
</dbReference>
<evidence type="ECO:0000313" key="12">
    <source>
        <dbReference type="Proteomes" id="UP000663760"/>
    </source>
</evidence>
<evidence type="ECO:0000256" key="7">
    <source>
        <dbReference type="ARBA" id="ARBA00037539"/>
    </source>
</evidence>